<dbReference type="Proteomes" id="UP000318093">
    <property type="component" value="Unassembled WGS sequence"/>
</dbReference>
<dbReference type="PANTHER" id="PTHR34227">
    <property type="entry name" value="CHAPERONE PROTEIN YCDY"/>
    <property type="match status" value="1"/>
</dbReference>
<reference evidence="2 3" key="1">
    <citation type="journal article" date="2019" name="Nat. Microbiol.">
        <title>Mediterranean grassland soil C-N compound turnover is dependent on rainfall and depth, and is mediated by genomically divergent microorganisms.</title>
        <authorList>
            <person name="Diamond S."/>
            <person name="Andeer P.F."/>
            <person name="Li Z."/>
            <person name="Crits-Christoph A."/>
            <person name="Burstein D."/>
            <person name="Anantharaman K."/>
            <person name="Lane K.R."/>
            <person name="Thomas B.C."/>
            <person name="Pan C."/>
            <person name="Northen T.R."/>
            <person name="Banfield J.F."/>
        </authorList>
    </citation>
    <scope>NUCLEOTIDE SEQUENCE [LARGE SCALE GENOMIC DNA]</scope>
    <source>
        <strain evidence="2">NP_6</strain>
    </source>
</reference>
<evidence type="ECO:0000256" key="1">
    <source>
        <dbReference type="ARBA" id="ARBA00023186"/>
    </source>
</evidence>
<protein>
    <submittedName>
        <fullName evidence="2">Uncharacterized protein</fullName>
    </submittedName>
</protein>
<accession>A0A537J5K3</accession>
<proteinExistence type="predicted"/>
<dbReference type="InterPro" id="IPR050289">
    <property type="entry name" value="TorD/DmsD_chaperones"/>
</dbReference>
<dbReference type="AlphaFoldDB" id="A0A537J5K3"/>
<evidence type="ECO:0000313" key="3">
    <source>
        <dbReference type="Proteomes" id="UP000318093"/>
    </source>
</evidence>
<dbReference type="SUPFAM" id="SSF89155">
    <property type="entry name" value="TorD-like"/>
    <property type="match status" value="1"/>
</dbReference>
<dbReference type="Pfam" id="PF02613">
    <property type="entry name" value="Nitrate_red_del"/>
    <property type="match status" value="1"/>
</dbReference>
<dbReference type="InterPro" id="IPR036411">
    <property type="entry name" value="TorD-like_sf"/>
</dbReference>
<dbReference type="PANTHER" id="PTHR34227:SF1">
    <property type="entry name" value="DIMETHYL SULFOXIDE REDUCTASE CHAPERONE-RELATED"/>
    <property type="match status" value="1"/>
</dbReference>
<gene>
    <name evidence="2" type="ORF">E6H03_11450</name>
</gene>
<organism evidence="2 3">
    <name type="scientific">Candidatus Segetimicrobium genomatis</name>
    <dbReference type="NCBI Taxonomy" id="2569760"/>
    <lineage>
        <taxon>Bacteria</taxon>
        <taxon>Bacillati</taxon>
        <taxon>Candidatus Sysuimicrobiota</taxon>
        <taxon>Candidatus Sysuimicrobiia</taxon>
        <taxon>Candidatus Sysuimicrobiales</taxon>
        <taxon>Candidatus Segetimicrobiaceae</taxon>
        <taxon>Candidatus Segetimicrobium</taxon>
    </lineage>
</organism>
<dbReference type="EMBL" id="VBAN01000387">
    <property type="protein sequence ID" value="TMI78773.1"/>
    <property type="molecule type" value="Genomic_DNA"/>
</dbReference>
<comment type="caution">
    <text evidence="2">The sequence shown here is derived from an EMBL/GenBank/DDBJ whole genome shotgun (WGS) entry which is preliminary data.</text>
</comment>
<sequence length="298" mass="31887">MAAGPPPSPGSRGVVELFRALAALAEPPGPEQVRIGAVLGLPGSPDPAQYTEVFLFQLYPYAAVHAGAEGMLGGEAQDRVAGFWRALHRTPPAEPDHLTSLLALYAALADQEDAEPDPAYRLLWGRSRKALLWEHLACWVFPYLDKLGEIAPPFYAAWGKMLAAALEAELNTVGRGDTLPLHLRAAPPLPDPRNGGSEVFLQGILAPVRSGMLLVRSDLTRAARSLGLGLRMGERRFALTSLLSQDSEGTLGWLAAEASGWEQRHLTRAAVQAGTGEIARFWAHRAGTAAALLTALRS</sequence>
<name>A0A537J5K3_9BACT</name>
<dbReference type="InterPro" id="IPR020945">
    <property type="entry name" value="DMSO/NO3_reduct_chaperone"/>
</dbReference>
<evidence type="ECO:0000313" key="2">
    <source>
        <dbReference type="EMBL" id="TMI78773.1"/>
    </source>
</evidence>
<dbReference type="Gene3D" id="1.10.3480.10">
    <property type="entry name" value="TorD-like"/>
    <property type="match status" value="1"/>
</dbReference>
<keyword evidence="1" id="KW-0143">Chaperone</keyword>